<organism evidence="1 2">
    <name type="scientific">Paenibacillus gyeongsangnamensis</name>
    <dbReference type="NCBI Taxonomy" id="3388067"/>
    <lineage>
        <taxon>Bacteria</taxon>
        <taxon>Bacillati</taxon>
        <taxon>Bacillota</taxon>
        <taxon>Bacilli</taxon>
        <taxon>Bacillales</taxon>
        <taxon>Paenibacillaceae</taxon>
        <taxon>Paenibacillus</taxon>
    </lineage>
</organism>
<dbReference type="Proteomes" id="UP001527882">
    <property type="component" value="Unassembled WGS sequence"/>
</dbReference>
<accession>A0ABT4Q1W4</accession>
<dbReference type="InterPro" id="IPR029058">
    <property type="entry name" value="AB_hydrolase_fold"/>
</dbReference>
<comment type="caution">
    <text evidence="1">The sequence shown here is derived from an EMBL/GenBank/DDBJ whole genome shotgun (WGS) entry which is preliminary data.</text>
</comment>
<dbReference type="RefSeq" id="WP_269879246.1">
    <property type="nucleotide sequence ID" value="NZ_JAQAGZ010000001.1"/>
</dbReference>
<dbReference type="Gene3D" id="3.40.50.1820">
    <property type="entry name" value="alpha/beta hydrolase"/>
    <property type="match status" value="1"/>
</dbReference>
<evidence type="ECO:0000313" key="1">
    <source>
        <dbReference type="EMBL" id="MCZ8510870.1"/>
    </source>
</evidence>
<gene>
    <name evidence="1" type="ORF">O9H85_00125</name>
</gene>
<proteinExistence type="predicted"/>
<evidence type="ECO:0008006" key="3">
    <source>
        <dbReference type="Google" id="ProtNLM"/>
    </source>
</evidence>
<evidence type="ECO:0000313" key="2">
    <source>
        <dbReference type="Proteomes" id="UP001527882"/>
    </source>
</evidence>
<sequence length="128" mass="14833">MNQQTRREELYGRLGRLPSRTRDISVTKVFEEERDSFFLEKLVLDLNGIEPVPTYFLRSKKASEKAPVIIYNHASGGEYQLGKSESLEGRSVLMRPPYGEVLTQRGISVLCMDCWGFEERRTRSARWS</sequence>
<reference evidence="1 2" key="1">
    <citation type="submission" date="2022-12" db="EMBL/GenBank/DDBJ databases">
        <title>Draft genome sequence of Paenibacillus sp. dW9.</title>
        <authorList>
            <person name="Choi E.-W."/>
            <person name="Kim D.-U."/>
        </authorList>
    </citation>
    <scope>NUCLEOTIDE SEQUENCE [LARGE SCALE GENOMIC DNA]</scope>
    <source>
        <strain evidence="2">dW9</strain>
    </source>
</reference>
<dbReference type="EMBL" id="JAQAGZ010000001">
    <property type="protein sequence ID" value="MCZ8510870.1"/>
    <property type="molecule type" value="Genomic_DNA"/>
</dbReference>
<name>A0ABT4Q1W4_9BACL</name>
<protein>
    <recommendedName>
        <fullName evidence="3">Acetyl xylan esterase domain-containing protein</fullName>
    </recommendedName>
</protein>
<keyword evidence="2" id="KW-1185">Reference proteome</keyword>